<name>A0A9P8J8J2_AURME</name>
<feature type="region of interest" description="Disordered" evidence="1">
    <location>
        <begin position="97"/>
        <end position="177"/>
    </location>
</feature>
<comment type="caution">
    <text evidence="2">The sequence shown here is derived from an EMBL/GenBank/DDBJ whole genome shotgun (WGS) entry which is preliminary data.</text>
</comment>
<evidence type="ECO:0000313" key="3">
    <source>
        <dbReference type="Proteomes" id="UP000779574"/>
    </source>
</evidence>
<gene>
    <name evidence="2" type="ORF">KCU76_g8132</name>
</gene>
<feature type="non-terminal residue" evidence="2">
    <location>
        <position position="1"/>
    </location>
</feature>
<dbReference type="EMBL" id="JAHFXF010000307">
    <property type="protein sequence ID" value="KAG9690471.1"/>
    <property type="molecule type" value="Genomic_DNA"/>
</dbReference>
<evidence type="ECO:0000313" key="2">
    <source>
        <dbReference type="EMBL" id="KAG9690471.1"/>
    </source>
</evidence>
<dbReference type="AlphaFoldDB" id="A0A9P8J8J2"/>
<proteinExistence type="predicted"/>
<organism evidence="2 3">
    <name type="scientific">Aureobasidium melanogenum</name>
    <name type="common">Aureobasidium pullulans var. melanogenum</name>
    <dbReference type="NCBI Taxonomy" id="46634"/>
    <lineage>
        <taxon>Eukaryota</taxon>
        <taxon>Fungi</taxon>
        <taxon>Dikarya</taxon>
        <taxon>Ascomycota</taxon>
        <taxon>Pezizomycotina</taxon>
        <taxon>Dothideomycetes</taxon>
        <taxon>Dothideomycetidae</taxon>
        <taxon>Dothideales</taxon>
        <taxon>Saccotheciaceae</taxon>
        <taxon>Aureobasidium</taxon>
    </lineage>
</organism>
<reference evidence="2" key="2">
    <citation type="submission" date="2021-08" db="EMBL/GenBank/DDBJ databases">
        <authorList>
            <person name="Gostincar C."/>
            <person name="Sun X."/>
            <person name="Song Z."/>
            <person name="Gunde-Cimerman N."/>
        </authorList>
    </citation>
    <scope>NUCLEOTIDE SEQUENCE</scope>
    <source>
        <strain evidence="2">EXF-9911</strain>
    </source>
</reference>
<protein>
    <submittedName>
        <fullName evidence="2">Uncharacterized protein</fullName>
    </submittedName>
</protein>
<feature type="compositionally biased region" description="Polar residues" evidence="1">
    <location>
        <begin position="131"/>
        <end position="170"/>
    </location>
</feature>
<dbReference type="OrthoDB" id="3941434at2759"/>
<accession>A0A9P8J8J2</accession>
<dbReference type="Proteomes" id="UP000779574">
    <property type="component" value="Unassembled WGS sequence"/>
</dbReference>
<sequence>MPRNPKCYEFLLTVSADAKLQENLGIRYEYVPNPVSVTEYEEGQVQHMKRHLALWGDAPLTPAFVQNLGNWSDEEIIRALNSKRKRVLAEDDLAISNLAPLPNPNASTTSHRTYHAPSPPPLEDLLPGPSMANTASYSHPAALNTTHAPNHVQRQQTSGTASHSITQQSPESEDSVYLGDFTSGFDLAFAKWLDEENISKAAIGRLLKDPAMQPITSKLSWKSVSKMKDRLKSIEFHEDSD</sequence>
<reference evidence="2" key="1">
    <citation type="journal article" date="2021" name="J Fungi (Basel)">
        <title>Virulence traits and population genomics of the black yeast Aureobasidium melanogenum.</title>
        <authorList>
            <person name="Cernosa A."/>
            <person name="Sun X."/>
            <person name="Gostincar C."/>
            <person name="Fang C."/>
            <person name="Gunde-Cimerman N."/>
            <person name="Song Z."/>
        </authorList>
    </citation>
    <scope>NUCLEOTIDE SEQUENCE</scope>
    <source>
        <strain evidence="2">EXF-9911</strain>
    </source>
</reference>
<evidence type="ECO:0000256" key="1">
    <source>
        <dbReference type="SAM" id="MobiDB-lite"/>
    </source>
</evidence>